<feature type="non-terminal residue" evidence="10">
    <location>
        <position position="1"/>
    </location>
</feature>
<sequence length="988" mass="110656">VSSSVGPRKVRRFRASGRGELSAAAHHGDPHRWVLFPVLSEDRCFFSSSEGFPNTMDTSARITRCSSTSLICTCCITQIKYFAIRVQNAYASSASCLRLRSIHVDFPPIVPTLTTSYVHGTSSKALLHDTVAEALQKSVERWPDREAMVFLEDGVRKTYAEFQQDVDRAAAGLLALGLKKGDRLGMWGPNTYEWVLFQFATAKAGIIQNKKKGAGGLGKHQAEAVHGHSNPSTNRAEAVVQRHRHADTRLGLQMQNKQILQLLHMATVSRLHHVVKVKHSRLPAVQEDHRAKLWQSDEGETKQTNGMSFALLTKSLYSNFESLLRGGRLALNYDLCTYVYGTPTMYVDMLNQPDLAKYDLSSIEGGIMAGSPCPPELVKKVVLRMGIKEMTTCGFGASWQEQVQGLLKRVMLVSTLSCIVVGRDLRLLLSSFIGICEGAETFREVRSELTCVTFVSTRRKMRPLFKSFFHLGHERVEAIRKFPLVFWKKKWRTSIMAELFSSLCRLHFWAAPLPAWLPKRLLSIQQAKNTPLHAPRSTLPLFTCDPAPPDLFIGPIQPERKTHAAENIACAIIRTRYAWPTSCKQKHSKNTYIWLLNIHYKDRELLHHSQFAHGGAGIGGQPVPVQVKYSEVLHFVQRPRVQRRQLIPAHVQPAQVLGTREGPWLELSQPVVVKLQNEEVDHGGEEPLGQLAHLVPLHVQVQQTGGLRNLRDLLEPHAVTDDVLQVSVAMARARALALDSQEPQEDAASQQEHAGRRAHSDGLQRPSTSSLQVCRDDLTSSAPQRTHVPTNHNKHQSYFFPCQRLQLNGEENIPAGGKRQVTRYKTGRAGWNIGYGTTENSPVTFLGCPLDNMERKCETVGYILDHVEVHQHAPQINSKKHTDIGSLDAYGYCKIDGRIKDMLIRGGENIYPAEIEQFLHTHPKVKEAQVVGVKDPRMGEEVCACIKLVDGQECTAEEIKAYCRGQIAHYKIPRYILFVTSFPLTVTG</sequence>
<evidence type="ECO:0000256" key="1">
    <source>
        <dbReference type="ARBA" id="ARBA00006432"/>
    </source>
</evidence>
<dbReference type="InterPro" id="IPR045851">
    <property type="entry name" value="AMP-bd_C_sf"/>
</dbReference>
<dbReference type="GO" id="GO:0031956">
    <property type="term" value="F:medium-chain fatty acid-CoA ligase activity"/>
    <property type="evidence" value="ECO:0007669"/>
    <property type="project" value="UniProtKB-EC"/>
</dbReference>
<evidence type="ECO:0000256" key="7">
    <source>
        <dbReference type="SAM" id="MobiDB-lite"/>
    </source>
</evidence>
<evidence type="ECO:0000259" key="8">
    <source>
        <dbReference type="Pfam" id="PF00501"/>
    </source>
</evidence>
<comment type="caution">
    <text evidence="10">The sequence shown here is derived from an EMBL/GenBank/DDBJ whole genome shotgun (WGS) entry which is preliminary data.</text>
</comment>
<dbReference type="Gene3D" id="3.30.300.30">
    <property type="match status" value="1"/>
</dbReference>
<keyword evidence="11" id="KW-1185">Reference proteome</keyword>
<comment type="similarity">
    <text evidence="1">Belongs to the ATP-dependent AMP-binding enzyme family.</text>
</comment>
<evidence type="ECO:0000313" key="10">
    <source>
        <dbReference type="EMBL" id="PWA21408.1"/>
    </source>
</evidence>
<comment type="function">
    <text evidence="3">Acyl-CoA synthases catalyze the initial reaction in fatty acid metabolism, by forming a thioester with CoA. Has some preference toward medium-chain substrates. Plays a role in adipocyte differentiation.</text>
</comment>
<dbReference type="PANTHER" id="PTHR43201:SF5">
    <property type="entry name" value="MEDIUM-CHAIN ACYL-COA LIGASE ACSF2, MITOCHONDRIAL"/>
    <property type="match status" value="1"/>
</dbReference>
<dbReference type="GO" id="GO:0006631">
    <property type="term" value="P:fatty acid metabolic process"/>
    <property type="evidence" value="ECO:0007669"/>
    <property type="project" value="TreeGrafter"/>
</dbReference>
<dbReference type="AlphaFoldDB" id="A0A315VDU9"/>
<dbReference type="SUPFAM" id="SSF56801">
    <property type="entry name" value="Acetyl-CoA synthetase-like"/>
    <property type="match status" value="2"/>
</dbReference>
<dbReference type="Pfam" id="PF13193">
    <property type="entry name" value="AMP-binding_C"/>
    <property type="match status" value="1"/>
</dbReference>
<evidence type="ECO:0000259" key="9">
    <source>
        <dbReference type="Pfam" id="PF13193"/>
    </source>
</evidence>
<evidence type="ECO:0000313" key="11">
    <source>
        <dbReference type="Proteomes" id="UP000250572"/>
    </source>
</evidence>
<dbReference type="InterPro" id="IPR025110">
    <property type="entry name" value="AMP-bd_C"/>
</dbReference>
<feature type="region of interest" description="Disordered" evidence="7">
    <location>
        <begin position="737"/>
        <end position="771"/>
    </location>
</feature>
<evidence type="ECO:0000256" key="2">
    <source>
        <dbReference type="ARBA" id="ARBA00022598"/>
    </source>
</evidence>
<feature type="compositionally biased region" description="Basic and acidic residues" evidence="7">
    <location>
        <begin position="753"/>
        <end position="762"/>
    </location>
</feature>
<organism evidence="10 11">
    <name type="scientific">Gambusia affinis</name>
    <name type="common">Western mosquitofish</name>
    <name type="synonym">Heterandria affinis</name>
    <dbReference type="NCBI Taxonomy" id="33528"/>
    <lineage>
        <taxon>Eukaryota</taxon>
        <taxon>Metazoa</taxon>
        <taxon>Chordata</taxon>
        <taxon>Craniata</taxon>
        <taxon>Vertebrata</taxon>
        <taxon>Euteleostomi</taxon>
        <taxon>Actinopterygii</taxon>
        <taxon>Neopterygii</taxon>
        <taxon>Teleostei</taxon>
        <taxon>Neoteleostei</taxon>
        <taxon>Acanthomorphata</taxon>
        <taxon>Ovalentaria</taxon>
        <taxon>Atherinomorphae</taxon>
        <taxon>Cyprinodontiformes</taxon>
        <taxon>Poeciliidae</taxon>
        <taxon>Poeciliinae</taxon>
        <taxon>Gambusia</taxon>
    </lineage>
</organism>
<dbReference type="Gene3D" id="3.40.50.980">
    <property type="match status" value="2"/>
</dbReference>
<dbReference type="Pfam" id="PF00501">
    <property type="entry name" value="AMP-binding"/>
    <property type="match status" value="1"/>
</dbReference>
<evidence type="ECO:0000256" key="6">
    <source>
        <dbReference type="ARBA" id="ARBA00048277"/>
    </source>
</evidence>
<evidence type="ECO:0000256" key="3">
    <source>
        <dbReference type="ARBA" id="ARBA00037247"/>
    </source>
</evidence>
<evidence type="ECO:0000256" key="5">
    <source>
        <dbReference type="ARBA" id="ARBA00047319"/>
    </source>
</evidence>
<dbReference type="FunFam" id="3.30.300.30:FF:000008">
    <property type="entry name" value="2,3-dihydroxybenzoate-AMP ligase"/>
    <property type="match status" value="1"/>
</dbReference>
<feature type="domain" description="AMP-binding enzyme C-terminal" evidence="9">
    <location>
        <begin position="914"/>
        <end position="988"/>
    </location>
</feature>
<comment type="catalytic activity">
    <reaction evidence="6">
        <text>a medium-chain fatty acid + ATP + CoA = a medium-chain fatty acyl-CoA + AMP + diphosphate</text>
        <dbReference type="Rhea" id="RHEA:48340"/>
        <dbReference type="ChEBI" id="CHEBI:30616"/>
        <dbReference type="ChEBI" id="CHEBI:33019"/>
        <dbReference type="ChEBI" id="CHEBI:57287"/>
        <dbReference type="ChEBI" id="CHEBI:59558"/>
        <dbReference type="ChEBI" id="CHEBI:90546"/>
        <dbReference type="ChEBI" id="CHEBI:456215"/>
        <dbReference type="EC" id="6.2.1.2"/>
    </reaction>
</comment>
<dbReference type="InterPro" id="IPR000873">
    <property type="entry name" value="AMP-dep_synth/lig_dom"/>
</dbReference>
<dbReference type="Proteomes" id="UP000250572">
    <property type="component" value="Unassembled WGS sequence"/>
</dbReference>
<comment type="catalytic activity">
    <reaction evidence="5">
        <text>octanoate + ATP + CoA = octanoyl-CoA + AMP + diphosphate</text>
        <dbReference type="Rhea" id="RHEA:33631"/>
        <dbReference type="ChEBI" id="CHEBI:25646"/>
        <dbReference type="ChEBI" id="CHEBI:30616"/>
        <dbReference type="ChEBI" id="CHEBI:33019"/>
        <dbReference type="ChEBI" id="CHEBI:57287"/>
        <dbReference type="ChEBI" id="CHEBI:57386"/>
        <dbReference type="ChEBI" id="CHEBI:456215"/>
    </reaction>
</comment>
<keyword evidence="2" id="KW-0436">Ligase</keyword>
<dbReference type="EMBL" id="NHOQ01001904">
    <property type="protein sequence ID" value="PWA21408.1"/>
    <property type="molecule type" value="Genomic_DNA"/>
</dbReference>
<name>A0A315VDU9_GAMAF</name>
<feature type="domain" description="AMP-dependent synthetase/ligase" evidence="8">
    <location>
        <begin position="135"/>
        <end position="207"/>
    </location>
</feature>
<feature type="non-terminal residue" evidence="10">
    <location>
        <position position="988"/>
    </location>
</feature>
<gene>
    <name evidence="10" type="ORF">CCH79_00003359</name>
</gene>
<reference evidence="10 11" key="1">
    <citation type="journal article" date="2018" name="G3 (Bethesda)">
        <title>A High-Quality Reference Genome for the Invasive Mosquitofish Gambusia affinis Using a Chicago Library.</title>
        <authorList>
            <person name="Hoffberg S.L."/>
            <person name="Troendle N.J."/>
            <person name="Glenn T.C."/>
            <person name="Mahmud O."/>
            <person name="Louha S."/>
            <person name="Chalopin D."/>
            <person name="Bennetzen J.L."/>
            <person name="Mauricio R."/>
        </authorList>
    </citation>
    <scope>NUCLEOTIDE SEQUENCE [LARGE SCALE GENOMIC DNA]</scope>
    <source>
        <strain evidence="10">NE01/NJP1002.9</strain>
        <tissue evidence="10">Muscle</tissue>
    </source>
</reference>
<evidence type="ECO:0000256" key="4">
    <source>
        <dbReference type="ARBA" id="ARBA00039638"/>
    </source>
</evidence>
<proteinExistence type="inferred from homology"/>
<accession>A0A315VDU9</accession>
<protein>
    <recommendedName>
        <fullName evidence="4">Medium-chain acyl-CoA ligase ACSF2, mitochondrial</fullName>
    </recommendedName>
</protein>
<dbReference type="PANTHER" id="PTHR43201">
    <property type="entry name" value="ACYL-COA SYNTHETASE"/>
    <property type="match status" value="1"/>
</dbReference>